<feature type="transmembrane region" description="Helical" evidence="1">
    <location>
        <begin position="250"/>
        <end position="268"/>
    </location>
</feature>
<dbReference type="OrthoDB" id="1840334at2"/>
<proteinExistence type="predicted"/>
<keyword evidence="1" id="KW-0812">Transmembrane</keyword>
<feature type="transmembrane region" description="Helical" evidence="1">
    <location>
        <begin position="169"/>
        <end position="193"/>
    </location>
</feature>
<name>A0A252F518_9FIRM</name>
<feature type="transmembrane region" description="Helical" evidence="1">
    <location>
        <begin position="395"/>
        <end position="418"/>
    </location>
</feature>
<evidence type="ECO:0000313" key="3">
    <source>
        <dbReference type="Proteomes" id="UP000194903"/>
    </source>
</evidence>
<dbReference type="AlphaFoldDB" id="A0A252F518"/>
<evidence type="ECO:0000256" key="1">
    <source>
        <dbReference type="SAM" id="Phobius"/>
    </source>
</evidence>
<keyword evidence="1" id="KW-0472">Membrane</keyword>
<feature type="transmembrane region" description="Helical" evidence="1">
    <location>
        <begin position="18"/>
        <end position="38"/>
    </location>
</feature>
<feature type="transmembrane region" description="Helical" evidence="1">
    <location>
        <begin position="104"/>
        <end position="124"/>
    </location>
</feature>
<feature type="transmembrane region" description="Helical" evidence="1">
    <location>
        <begin position="460"/>
        <end position="475"/>
    </location>
</feature>
<feature type="transmembrane region" description="Helical" evidence="1">
    <location>
        <begin position="74"/>
        <end position="98"/>
    </location>
</feature>
<feature type="transmembrane region" description="Helical" evidence="1">
    <location>
        <begin position="223"/>
        <end position="243"/>
    </location>
</feature>
<feature type="transmembrane region" description="Helical" evidence="1">
    <location>
        <begin position="200"/>
        <end position="217"/>
    </location>
</feature>
<keyword evidence="1" id="KW-1133">Transmembrane helix</keyword>
<feature type="transmembrane region" description="Helical" evidence="1">
    <location>
        <begin position="136"/>
        <end position="157"/>
    </location>
</feature>
<organism evidence="2 3">
    <name type="scientific">Butyricicoccus porcorum</name>
    <dbReference type="NCBI Taxonomy" id="1945634"/>
    <lineage>
        <taxon>Bacteria</taxon>
        <taxon>Bacillati</taxon>
        <taxon>Bacillota</taxon>
        <taxon>Clostridia</taxon>
        <taxon>Eubacteriales</taxon>
        <taxon>Butyricicoccaceae</taxon>
        <taxon>Butyricicoccus</taxon>
    </lineage>
</organism>
<feature type="transmembrane region" description="Helical" evidence="1">
    <location>
        <begin position="50"/>
        <end position="67"/>
    </location>
</feature>
<sequence>MMAVQLLERCRSVLKQHLAVCIFVLFAAQPAMDVLSFWLDRLGMSTAPSLLLRMLVLAATALAGYILSDRRKYYWYLAAVCAVFFVLHMAGCFIAGYVSPVADFTNYIRVIQIPLFTFCFISLLKADPRTFRWVKAGFFISFGIITIVVLLSVITGTNPHTYVDTQSGILGWFSTTNSQASIMSMLTPVLLCMAYRAKQPWILAVVAVLSCGQLYFLGTRLAYMAIFASTIGILFVTAVCGYADKVKYGILVLVAAISLVCFKISPMYEHQMSYGQTMQEKQSVLNSMSADRGTSVLTEEEKEEETSIDKMRQFNQIYVYYRSDLVQRFGVEKVMENCNFSTDVSQITGARMSKIMFCSLLMDEEPFSSRLFGLERDKMVYKGDMYDVENDFHGIYFLYGIVGLILFLAFLAYFLYLVGWALVKDAKKYFTLDAGAFGISLLLALINAYNTAGILRRPNASFYLSVILAVIYYLVKIRKYPQTAKSSRRKSLFALRKKKSV</sequence>
<evidence type="ECO:0008006" key="4">
    <source>
        <dbReference type="Google" id="ProtNLM"/>
    </source>
</evidence>
<feature type="transmembrane region" description="Helical" evidence="1">
    <location>
        <begin position="430"/>
        <end position="448"/>
    </location>
</feature>
<keyword evidence="3" id="KW-1185">Reference proteome</keyword>
<dbReference type="EMBL" id="NHOC01000004">
    <property type="protein sequence ID" value="OUM20856.1"/>
    <property type="molecule type" value="Genomic_DNA"/>
</dbReference>
<accession>A0A252F518</accession>
<reference evidence="2 3" key="1">
    <citation type="submission" date="2017-05" db="EMBL/GenBank/DDBJ databases">
        <title>Butyricicoccus porcorum sp. nov. a butyrate-producing bacterium from the swine intestinal tract.</title>
        <authorList>
            <person name="Trachsel J."/>
            <person name="Humphrey S."/>
            <person name="Allen H.K."/>
        </authorList>
    </citation>
    <scope>NUCLEOTIDE SEQUENCE [LARGE SCALE GENOMIC DNA]</scope>
    <source>
        <strain evidence="2">BB10</strain>
    </source>
</reference>
<dbReference type="Proteomes" id="UP000194903">
    <property type="component" value="Unassembled WGS sequence"/>
</dbReference>
<dbReference type="Pfam" id="PF13425">
    <property type="entry name" value="O-antigen_lig"/>
    <property type="match status" value="1"/>
</dbReference>
<protein>
    <recommendedName>
        <fullName evidence="4">O-antigen ligase domain-containing protein</fullName>
    </recommendedName>
</protein>
<comment type="caution">
    <text evidence="2">The sequence shown here is derived from an EMBL/GenBank/DDBJ whole genome shotgun (WGS) entry which is preliminary data.</text>
</comment>
<gene>
    <name evidence="2" type="ORF">CBW42_04505</name>
</gene>
<evidence type="ECO:0000313" key="2">
    <source>
        <dbReference type="EMBL" id="OUM20856.1"/>
    </source>
</evidence>
<dbReference type="InterPro" id="IPR049504">
    <property type="entry name" value="O-antigen_lig"/>
</dbReference>